<reference evidence="1" key="1">
    <citation type="submission" date="2022-01" db="EMBL/GenBank/DDBJ databases">
        <authorList>
            <person name="King R."/>
        </authorList>
    </citation>
    <scope>NUCLEOTIDE SEQUENCE</scope>
</reference>
<dbReference type="PANTHER" id="PTHR12001">
    <property type="entry name" value="GERANYLGERANYL PYROPHOSPHATE SYNTHASE"/>
    <property type="match status" value="1"/>
</dbReference>
<proteinExistence type="predicted"/>
<evidence type="ECO:0000313" key="1">
    <source>
        <dbReference type="EMBL" id="CAH1105039.1"/>
    </source>
</evidence>
<dbReference type="OrthoDB" id="9983019at2759"/>
<sequence length="396" mass="44135">MNLYKSFKNTSKLVGTNQFLMICNQKFGTKSIEHSNKAVNEAEKIVGYPTSFLSLRWLLNDEVANVALHLKKLIGTKHPLLNTARELILNKESPSWGLIVLLTSKAGGLSSKFSQVDCDINAGILHSQRVLAEITEMVRTSNIIHKSILNINKNDEFSEDLHFGNKLTLLTGDYLLSNSFRELAGLKSHRVNELVSTSLRDLSEADFIEPRDSQNKPLPAPPLSQKHEISVPNHFEKDVLTISEVLGNAKAEWTLRHLLGGASLLGKCCQAALMLADHSKDLEESGYIFGRNLALALQIRKDISSFKPGESGPFSLISAPLMFHIQDNLEFYDTLMEHVKQDNIKYGQIRSLILSGNGIEKSLELKQEFVICGLEALNKFQESKAKNALINILETV</sequence>
<evidence type="ECO:0000313" key="2">
    <source>
        <dbReference type="Proteomes" id="UP001153636"/>
    </source>
</evidence>
<dbReference type="EMBL" id="OV651830">
    <property type="protein sequence ID" value="CAH1105039.1"/>
    <property type="molecule type" value="Genomic_DNA"/>
</dbReference>
<dbReference type="Gene3D" id="1.10.600.10">
    <property type="entry name" value="Farnesyl Diphosphate Synthase"/>
    <property type="match status" value="1"/>
</dbReference>
<dbReference type="GO" id="GO:1990234">
    <property type="term" value="C:transferase complex"/>
    <property type="evidence" value="ECO:0007669"/>
    <property type="project" value="TreeGrafter"/>
</dbReference>
<evidence type="ECO:0008006" key="3">
    <source>
        <dbReference type="Google" id="ProtNLM"/>
    </source>
</evidence>
<accession>A0A9P0CU45</accession>
<keyword evidence="2" id="KW-1185">Reference proteome</keyword>
<name>A0A9P0CU45_9CUCU</name>
<protein>
    <recommendedName>
        <fullName evidence="3">Decaprenyl-diphosphate synthase subunit 2</fullName>
    </recommendedName>
</protein>
<dbReference type="AlphaFoldDB" id="A0A9P0CU45"/>
<dbReference type="InterPro" id="IPR008949">
    <property type="entry name" value="Isoprenoid_synthase_dom_sf"/>
</dbReference>
<dbReference type="GO" id="GO:0008299">
    <property type="term" value="P:isoprenoid biosynthetic process"/>
    <property type="evidence" value="ECO:0007669"/>
    <property type="project" value="TreeGrafter"/>
</dbReference>
<gene>
    <name evidence="1" type="ORF">PSYICH_LOCUS6126</name>
</gene>
<dbReference type="Proteomes" id="UP001153636">
    <property type="component" value="Chromosome 18"/>
</dbReference>
<dbReference type="GO" id="GO:0004659">
    <property type="term" value="F:prenyltransferase activity"/>
    <property type="evidence" value="ECO:0007669"/>
    <property type="project" value="TreeGrafter"/>
</dbReference>
<dbReference type="GO" id="GO:0006744">
    <property type="term" value="P:ubiquinone biosynthetic process"/>
    <property type="evidence" value="ECO:0007669"/>
    <property type="project" value="TreeGrafter"/>
</dbReference>
<dbReference type="PANTHER" id="PTHR12001:SF55">
    <property type="entry name" value="ALL TRANS-POLYPRENYL-DIPHOSPHATE SYNTHASE PDSS2"/>
    <property type="match status" value="1"/>
</dbReference>
<dbReference type="SUPFAM" id="SSF48576">
    <property type="entry name" value="Terpenoid synthases"/>
    <property type="match status" value="1"/>
</dbReference>
<dbReference type="GO" id="GO:0005739">
    <property type="term" value="C:mitochondrion"/>
    <property type="evidence" value="ECO:0007669"/>
    <property type="project" value="TreeGrafter"/>
</dbReference>
<organism evidence="1 2">
    <name type="scientific">Psylliodes chrysocephalus</name>
    <dbReference type="NCBI Taxonomy" id="3402493"/>
    <lineage>
        <taxon>Eukaryota</taxon>
        <taxon>Metazoa</taxon>
        <taxon>Ecdysozoa</taxon>
        <taxon>Arthropoda</taxon>
        <taxon>Hexapoda</taxon>
        <taxon>Insecta</taxon>
        <taxon>Pterygota</taxon>
        <taxon>Neoptera</taxon>
        <taxon>Endopterygota</taxon>
        <taxon>Coleoptera</taxon>
        <taxon>Polyphaga</taxon>
        <taxon>Cucujiformia</taxon>
        <taxon>Chrysomeloidea</taxon>
        <taxon>Chrysomelidae</taxon>
        <taxon>Galerucinae</taxon>
        <taxon>Alticini</taxon>
        <taxon>Psylliodes</taxon>
    </lineage>
</organism>